<dbReference type="Pfam" id="PF00072">
    <property type="entry name" value="Response_reg"/>
    <property type="match status" value="1"/>
</dbReference>
<protein>
    <submittedName>
        <fullName evidence="3">DNA-binding response regulator, LuxR family</fullName>
    </submittedName>
</protein>
<dbReference type="GO" id="GO:0003677">
    <property type="term" value="F:DNA binding"/>
    <property type="evidence" value="ECO:0007669"/>
    <property type="project" value="UniProtKB-KW"/>
</dbReference>
<dbReference type="PANTHER" id="PTHR45566">
    <property type="entry name" value="HTH-TYPE TRANSCRIPTIONAL REGULATOR YHJB-RELATED"/>
    <property type="match status" value="1"/>
</dbReference>
<dbReference type="InterPro" id="IPR011006">
    <property type="entry name" value="CheY-like_superfamily"/>
</dbReference>
<dbReference type="EMBL" id="RBON01000001">
    <property type="protein sequence ID" value="RMM75620.1"/>
    <property type="molecule type" value="Genomic_DNA"/>
</dbReference>
<reference evidence="3 4" key="1">
    <citation type="submission" date="2018-08" db="EMBL/GenBank/DDBJ databases">
        <title>Recombination of ecologically and evolutionarily significant loci maintains genetic cohesion in the Pseudomonas syringae species complex.</title>
        <authorList>
            <person name="Dillon M."/>
            <person name="Thakur S."/>
            <person name="Almeida R.N.D."/>
            <person name="Weir B.S."/>
            <person name="Guttman D.S."/>
        </authorList>
    </citation>
    <scope>NUCLEOTIDE SEQUENCE [LARGE SCALE GENOMIC DNA]</scope>
    <source>
        <strain evidence="3 4">ICMP 4324</strain>
    </source>
</reference>
<organism evidence="3 4">
    <name type="scientific">Pseudomonas savastanoi pv. glycinea</name>
    <name type="common">Pseudomonas syringae pv. glycinea</name>
    <dbReference type="NCBI Taxonomy" id="318"/>
    <lineage>
        <taxon>Bacteria</taxon>
        <taxon>Pseudomonadati</taxon>
        <taxon>Pseudomonadota</taxon>
        <taxon>Gammaproteobacteria</taxon>
        <taxon>Pseudomonadales</taxon>
        <taxon>Pseudomonadaceae</taxon>
        <taxon>Pseudomonas</taxon>
    </lineage>
</organism>
<dbReference type="Gene3D" id="3.40.50.2300">
    <property type="match status" value="1"/>
</dbReference>
<dbReference type="Proteomes" id="UP000276829">
    <property type="component" value="Unassembled WGS sequence"/>
</dbReference>
<dbReference type="SUPFAM" id="SSF52172">
    <property type="entry name" value="CheY-like"/>
    <property type="match status" value="1"/>
</dbReference>
<sequence>MQLRIIMADDHPVVLLGAKIIVEKGGSGLVVGQAENPEELEAILKSTPCDLLVTDFAMPNSRRDGLIMLKRLRRLHPELKIIVLTSIRNSSLILGILNLGIQGVVENNADQFELIEAIKKLPDISAILVRFFVRPWPMCPY</sequence>
<dbReference type="AlphaFoldDB" id="A0A3M3GQ84"/>
<comment type="caution">
    <text evidence="3">The sequence shown here is derived from an EMBL/GenBank/DDBJ whole genome shotgun (WGS) entry which is preliminary data.</text>
</comment>
<dbReference type="PANTHER" id="PTHR45566:SF1">
    <property type="entry name" value="HTH-TYPE TRANSCRIPTIONAL REGULATOR YHJB-RELATED"/>
    <property type="match status" value="1"/>
</dbReference>
<dbReference type="GO" id="GO:0000160">
    <property type="term" value="P:phosphorelay signal transduction system"/>
    <property type="evidence" value="ECO:0007669"/>
    <property type="project" value="InterPro"/>
</dbReference>
<proteinExistence type="predicted"/>
<feature type="domain" description="Response regulatory" evidence="2">
    <location>
        <begin position="4"/>
        <end position="122"/>
    </location>
</feature>
<keyword evidence="3" id="KW-0238">DNA-binding</keyword>
<evidence type="ECO:0000313" key="3">
    <source>
        <dbReference type="EMBL" id="RMM75620.1"/>
    </source>
</evidence>
<keyword evidence="1" id="KW-0597">Phosphoprotein</keyword>
<dbReference type="PROSITE" id="PS50110">
    <property type="entry name" value="RESPONSE_REGULATORY"/>
    <property type="match status" value="1"/>
</dbReference>
<evidence type="ECO:0000256" key="1">
    <source>
        <dbReference type="PROSITE-ProRule" id="PRU00169"/>
    </source>
</evidence>
<dbReference type="SMART" id="SM00448">
    <property type="entry name" value="REC"/>
    <property type="match status" value="1"/>
</dbReference>
<dbReference type="InterPro" id="IPR058245">
    <property type="entry name" value="NreC/VraR/RcsB-like_REC"/>
</dbReference>
<dbReference type="CDD" id="cd17535">
    <property type="entry name" value="REC_NarL-like"/>
    <property type="match status" value="1"/>
</dbReference>
<dbReference type="InterPro" id="IPR051015">
    <property type="entry name" value="EvgA-like"/>
</dbReference>
<feature type="modified residue" description="4-aspartylphosphate" evidence="1">
    <location>
        <position position="55"/>
    </location>
</feature>
<accession>A0A3M3GQ84</accession>
<name>A0A3M3GQ84_PSESG</name>
<gene>
    <name evidence="3" type="ORF">ALQ73_04538</name>
</gene>
<evidence type="ECO:0000313" key="4">
    <source>
        <dbReference type="Proteomes" id="UP000276829"/>
    </source>
</evidence>
<evidence type="ECO:0000259" key="2">
    <source>
        <dbReference type="PROSITE" id="PS50110"/>
    </source>
</evidence>
<dbReference type="InterPro" id="IPR001789">
    <property type="entry name" value="Sig_transdc_resp-reg_receiver"/>
</dbReference>